<sequence>MSEYRRASCESIGELIEKHPNLTRFHQLLKEDGLHRAFMERSITIFAPSNEALASAQLSHRRNEDLILNHFTNLALKKVQLSKELTSLVTGNPRLWVKREGNNVFINQGRIINFDIQGVSPRGEQQVLHIIDSVLEPLLPLTVSSGNYFVELDARKLMSKSTLYDLNGHGLRMFNKQAEANRKSGMFSVPGRHTFFMPVDEAFEISPIKPQGLYSHAIKNAPPKTKIQPELISARVLEGHIVPNQLLFTNMAPTSEYPTVAWVPDGIKVNLSLRESNLDNEVLVRSHTIVGDPAHARGIVIANILRGNIPVENGIVHLIDKPLMIVDKTLFEYVRTEGSEPDNRIRRFADLIRDKGGLFAQTLLEAKDGTLLIPNNEAMDRIEGDKLNYILGTDYLRAEWFGLHFCARTSE</sequence>
<dbReference type="PROSITE" id="PS50213">
    <property type="entry name" value="FAS1"/>
    <property type="match status" value="2"/>
</dbReference>
<evidence type="ECO:0000313" key="2">
    <source>
        <dbReference type="EMBL" id="CAF2977510.1"/>
    </source>
</evidence>
<dbReference type="Proteomes" id="UP000675881">
    <property type="component" value="Chromosome 6"/>
</dbReference>
<keyword evidence="3" id="KW-1185">Reference proteome</keyword>
<dbReference type="GO" id="GO:0031012">
    <property type="term" value="C:extracellular matrix"/>
    <property type="evidence" value="ECO:0007669"/>
    <property type="project" value="TreeGrafter"/>
</dbReference>
<dbReference type="Pfam" id="PF02469">
    <property type="entry name" value="Fasciclin"/>
    <property type="match status" value="2"/>
</dbReference>
<dbReference type="OrthoDB" id="6368361at2759"/>
<evidence type="ECO:0000313" key="3">
    <source>
        <dbReference type="Proteomes" id="UP000675881"/>
    </source>
</evidence>
<organism evidence="2 3">
    <name type="scientific">Lepeophtheirus salmonis</name>
    <name type="common">Salmon louse</name>
    <name type="synonym">Caligus salmonis</name>
    <dbReference type="NCBI Taxonomy" id="72036"/>
    <lineage>
        <taxon>Eukaryota</taxon>
        <taxon>Metazoa</taxon>
        <taxon>Ecdysozoa</taxon>
        <taxon>Arthropoda</taxon>
        <taxon>Crustacea</taxon>
        <taxon>Multicrustacea</taxon>
        <taxon>Hexanauplia</taxon>
        <taxon>Copepoda</taxon>
        <taxon>Siphonostomatoida</taxon>
        <taxon>Caligidae</taxon>
        <taxon>Lepeophtheirus</taxon>
    </lineage>
</organism>
<dbReference type="GO" id="GO:0007155">
    <property type="term" value="P:cell adhesion"/>
    <property type="evidence" value="ECO:0007669"/>
    <property type="project" value="TreeGrafter"/>
</dbReference>
<dbReference type="AlphaFoldDB" id="A0A7R8CZN4"/>
<feature type="domain" description="FAS1" evidence="1">
    <location>
        <begin position="9"/>
        <end position="135"/>
    </location>
</feature>
<gene>
    <name evidence="2" type="ORF">LSAA_11432</name>
</gene>
<dbReference type="GO" id="GO:0030198">
    <property type="term" value="P:extracellular matrix organization"/>
    <property type="evidence" value="ECO:0007669"/>
    <property type="project" value="TreeGrafter"/>
</dbReference>
<dbReference type="Gene3D" id="2.30.180.10">
    <property type="entry name" value="FAS1 domain"/>
    <property type="match status" value="2"/>
</dbReference>
<name>A0A7R8CZN4_LEPSM</name>
<dbReference type="GO" id="GO:0005615">
    <property type="term" value="C:extracellular space"/>
    <property type="evidence" value="ECO:0007669"/>
    <property type="project" value="TreeGrafter"/>
</dbReference>
<accession>A0A7R8CZN4</accession>
<dbReference type="PANTHER" id="PTHR10900:SF124">
    <property type="entry name" value="FI05614P"/>
    <property type="match status" value="1"/>
</dbReference>
<feature type="domain" description="FAS1" evidence="1">
    <location>
        <begin position="158"/>
        <end position="323"/>
    </location>
</feature>
<dbReference type="GO" id="GO:0050839">
    <property type="term" value="F:cell adhesion molecule binding"/>
    <property type="evidence" value="ECO:0007669"/>
    <property type="project" value="TreeGrafter"/>
</dbReference>
<proteinExistence type="predicted"/>
<protein>
    <submittedName>
        <fullName evidence="2">FAS1</fullName>
    </submittedName>
</protein>
<dbReference type="InterPro" id="IPR050904">
    <property type="entry name" value="Adhesion/Biosynth-related"/>
</dbReference>
<dbReference type="PANTHER" id="PTHR10900">
    <property type="entry name" value="PERIOSTIN-RELATED"/>
    <property type="match status" value="1"/>
</dbReference>
<evidence type="ECO:0000259" key="1">
    <source>
        <dbReference type="PROSITE" id="PS50213"/>
    </source>
</evidence>
<dbReference type="SMART" id="SM00554">
    <property type="entry name" value="FAS1"/>
    <property type="match status" value="2"/>
</dbReference>
<dbReference type="SUPFAM" id="SSF82153">
    <property type="entry name" value="FAS1 domain"/>
    <property type="match status" value="3"/>
</dbReference>
<dbReference type="EMBL" id="HG994585">
    <property type="protein sequence ID" value="CAF2977510.1"/>
    <property type="molecule type" value="Genomic_DNA"/>
</dbReference>
<dbReference type="InterPro" id="IPR000782">
    <property type="entry name" value="FAS1_domain"/>
</dbReference>
<dbReference type="InterPro" id="IPR036378">
    <property type="entry name" value="FAS1_dom_sf"/>
</dbReference>
<reference evidence="2" key="1">
    <citation type="submission" date="2021-02" db="EMBL/GenBank/DDBJ databases">
        <authorList>
            <person name="Bekaert M."/>
        </authorList>
    </citation>
    <scope>NUCLEOTIDE SEQUENCE</scope>
    <source>
        <strain evidence="2">IoA-00</strain>
    </source>
</reference>